<evidence type="ECO:0000256" key="1">
    <source>
        <dbReference type="SAM" id="MobiDB-lite"/>
    </source>
</evidence>
<feature type="compositionally biased region" description="Basic and acidic residues" evidence="1">
    <location>
        <begin position="84"/>
        <end position="94"/>
    </location>
</feature>
<feature type="region of interest" description="Disordered" evidence="1">
    <location>
        <begin position="1"/>
        <end position="53"/>
    </location>
</feature>
<proteinExistence type="predicted"/>
<feature type="region of interest" description="Disordered" evidence="1">
    <location>
        <begin position="75"/>
        <end position="344"/>
    </location>
</feature>
<dbReference type="Ensembl" id="ENSMPUT00000019632.1">
    <property type="protein sequence ID" value="ENSMPUP00000019352.1"/>
    <property type="gene ID" value="ENSMPUG00000019480.1"/>
</dbReference>
<feature type="compositionally biased region" description="Polar residues" evidence="1">
    <location>
        <begin position="225"/>
        <end position="234"/>
    </location>
</feature>
<accession>M3Z6Y9</accession>
<evidence type="ECO:0000313" key="2">
    <source>
        <dbReference type="Ensembl" id="ENSMPUP00000019352.1"/>
    </source>
</evidence>
<dbReference type="InParanoid" id="M3Z6Y9"/>
<dbReference type="HOGENOM" id="CLU_737615_0_0_1"/>
<protein>
    <submittedName>
        <fullName evidence="2">Uncharacterized protein</fullName>
    </submittedName>
</protein>
<dbReference type="AlphaFoldDB" id="M3Z6Y9"/>
<feature type="compositionally biased region" description="Basic and acidic residues" evidence="1">
    <location>
        <begin position="173"/>
        <end position="184"/>
    </location>
</feature>
<feature type="compositionally biased region" description="Pro residues" evidence="1">
    <location>
        <begin position="27"/>
        <end position="40"/>
    </location>
</feature>
<reference evidence="2" key="1">
    <citation type="submission" date="2024-06" db="UniProtKB">
        <authorList>
            <consortium name="Ensembl"/>
        </authorList>
    </citation>
    <scope>IDENTIFICATION</scope>
</reference>
<dbReference type="EMBL" id="AEYP01018809">
    <property type="status" value="NOT_ANNOTATED_CDS"/>
    <property type="molecule type" value="Genomic_DNA"/>
</dbReference>
<sequence>MSPRARSSTGRGQGEVWVLDGRGGSPRGPPSWLLPPPPAGQPGLGAPSTHLSTDSTNTLSALMWIQAMKASLKFTLSQRSSGPCEDRTACDARGQRHQTPGQGRHGSRQSEASRGETPGDQQKQRVSRPRPTFPGHRVPGKLSGPPPGTCVGPPETGLRRAGQQRTGFPGHRATREPISEERIASPRPQPRPGISHQLPLPGAPQSPPPRPQPQSPRLEWPVLQGSPSTRSQGSEPPLMPPLPTKVKGGSSQRSQGRRAGGLTPTSQQGLPPSPAATTSRQGRGPLATKPGGGGQLRRRLPHEEAGSVLGSLMEALPSHTGEQKTQGAVSSEDACTGGDMRAGEPRGCRGAAYLALALTLSLSVRLPRRGPIGVT</sequence>
<feature type="compositionally biased region" description="Polar residues" evidence="1">
    <location>
        <begin position="263"/>
        <end position="281"/>
    </location>
</feature>
<name>M3Z6Y9_MUSPF</name>
<feature type="compositionally biased region" description="Polar residues" evidence="1">
    <location>
        <begin position="1"/>
        <end position="10"/>
    </location>
</feature>
<organism evidence="2">
    <name type="scientific">Mustela putorius furo</name>
    <name type="common">European domestic ferret</name>
    <name type="synonym">Mustela furo</name>
    <dbReference type="NCBI Taxonomy" id="9669"/>
    <lineage>
        <taxon>Eukaryota</taxon>
        <taxon>Metazoa</taxon>
        <taxon>Chordata</taxon>
        <taxon>Craniata</taxon>
        <taxon>Vertebrata</taxon>
        <taxon>Euteleostomi</taxon>
        <taxon>Mammalia</taxon>
        <taxon>Eutheria</taxon>
        <taxon>Laurasiatheria</taxon>
        <taxon>Carnivora</taxon>
        <taxon>Caniformia</taxon>
        <taxon>Musteloidea</taxon>
        <taxon>Mustelidae</taxon>
        <taxon>Mustelinae</taxon>
        <taxon>Mustela</taxon>
    </lineage>
</organism>
<feature type="compositionally biased region" description="Pro residues" evidence="1">
    <location>
        <begin position="201"/>
        <end position="214"/>
    </location>
</feature>